<dbReference type="RefSeq" id="WP_247231064.1">
    <property type="nucleotide sequence ID" value="NZ_JALKHS010000006.1"/>
</dbReference>
<reference evidence="1 2" key="1">
    <citation type="submission" date="2022-04" db="EMBL/GenBank/DDBJ databases">
        <authorList>
            <person name="Huq M.A."/>
        </authorList>
    </citation>
    <scope>NUCLEOTIDE SEQUENCE [LARGE SCALE GENOMIC DNA]</scope>
    <source>
        <strain evidence="1 2">MAH-33</strain>
    </source>
</reference>
<protein>
    <recommendedName>
        <fullName evidence="3">Baseplate assembly protein</fullName>
    </recommendedName>
</protein>
<dbReference type="Proteomes" id="UP001203512">
    <property type="component" value="Unassembled WGS sequence"/>
</dbReference>
<name>A0ABT0DWX2_9SPHN</name>
<sequence>MTALPADIALAIRPAAIADASDAATKARFAGARDNLDSPSQGFFDSTADALDVLTTRFSLLGAVRRRFAVEVQDALLINIEQGVPNFRLVDDEQFVDGATLCARIEVDLENETTSMVLFG</sequence>
<evidence type="ECO:0000313" key="1">
    <source>
        <dbReference type="EMBL" id="MCK0531447.1"/>
    </source>
</evidence>
<keyword evidence="2" id="KW-1185">Reference proteome</keyword>
<evidence type="ECO:0008006" key="3">
    <source>
        <dbReference type="Google" id="ProtNLM"/>
    </source>
</evidence>
<gene>
    <name evidence="1" type="ORF">MU848_07605</name>
</gene>
<organism evidence="1 2">
    <name type="scientific">Sphingobium agri</name>
    <dbReference type="NCBI Taxonomy" id="2933566"/>
    <lineage>
        <taxon>Bacteria</taxon>
        <taxon>Pseudomonadati</taxon>
        <taxon>Pseudomonadota</taxon>
        <taxon>Alphaproteobacteria</taxon>
        <taxon>Sphingomonadales</taxon>
        <taxon>Sphingomonadaceae</taxon>
        <taxon>Sphingobium</taxon>
    </lineage>
</organism>
<proteinExistence type="predicted"/>
<evidence type="ECO:0000313" key="2">
    <source>
        <dbReference type="Proteomes" id="UP001203512"/>
    </source>
</evidence>
<comment type="caution">
    <text evidence="1">The sequence shown here is derived from an EMBL/GenBank/DDBJ whole genome shotgun (WGS) entry which is preliminary data.</text>
</comment>
<dbReference type="EMBL" id="JALKHS010000006">
    <property type="protein sequence ID" value="MCK0531447.1"/>
    <property type="molecule type" value="Genomic_DNA"/>
</dbReference>
<accession>A0ABT0DWX2</accession>